<dbReference type="Pfam" id="PF03992">
    <property type="entry name" value="ABM"/>
    <property type="match status" value="1"/>
</dbReference>
<dbReference type="GO" id="GO:0005829">
    <property type="term" value="C:cytosol"/>
    <property type="evidence" value="ECO:0007669"/>
    <property type="project" value="TreeGrafter"/>
</dbReference>
<dbReference type="PROSITE" id="PS51725">
    <property type="entry name" value="ABM"/>
    <property type="match status" value="1"/>
</dbReference>
<dbReference type="InterPro" id="IPR011008">
    <property type="entry name" value="Dimeric_a/b-barrel"/>
</dbReference>
<organism evidence="2 3">
    <name type="scientific">Vagococcus fluvialis</name>
    <dbReference type="NCBI Taxonomy" id="2738"/>
    <lineage>
        <taxon>Bacteria</taxon>
        <taxon>Bacillati</taxon>
        <taxon>Bacillota</taxon>
        <taxon>Bacilli</taxon>
        <taxon>Lactobacillales</taxon>
        <taxon>Enterococcaceae</taxon>
        <taxon>Vagococcus</taxon>
    </lineage>
</organism>
<dbReference type="InterPro" id="IPR050744">
    <property type="entry name" value="AI-2_Isomerase_LsrG"/>
</dbReference>
<reference evidence="2 3" key="1">
    <citation type="submission" date="2020-03" db="EMBL/GenBank/DDBJ databases">
        <title>Bacterial samples isolated from urine from healthy bovine heifers (Gyr breed).</title>
        <authorList>
            <person name="Giannattasio-Ferraz S."/>
            <person name="Maskeri L."/>
            <person name="Penido A."/>
            <person name="Barbosa-Stancioli E.F."/>
            <person name="Putonti C."/>
        </authorList>
    </citation>
    <scope>NUCLEOTIDE SEQUENCE [LARGE SCALE GENOMIC DNA]</scope>
    <source>
        <strain evidence="2 3">UFMG-H7</strain>
    </source>
</reference>
<sequence length="95" mass="11424">MLFVIAEDFIKEEKVETVLPFYEELVLKTRNEVGCLSYELTHDLKNPGHFIFLEKWEDEDALIKHTKSEHFERLVPQIDQHIRKEAKYTRMSPVY</sequence>
<accession>A0A7X6DAP3</accession>
<keyword evidence="2" id="KW-0560">Oxidoreductase</keyword>
<keyword evidence="2" id="KW-0503">Monooxygenase</keyword>
<dbReference type="Proteomes" id="UP000521358">
    <property type="component" value="Unassembled WGS sequence"/>
</dbReference>
<evidence type="ECO:0000259" key="1">
    <source>
        <dbReference type="PROSITE" id="PS51725"/>
    </source>
</evidence>
<feature type="domain" description="ABM" evidence="1">
    <location>
        <begin position="2"/>
        <end position="91"/>
    </location>
</feature>
<dbReference type="SUPFAM" id="SSF54909">
    <property type="entry name" value="Dimeric alpha+beta barrel"/>
    <property type="match status" value="1"/>
</dbReference>
<dbReference type="InterPro" id="IPR007138">
    <property type="entry name" value="ABM_dom"/>
</dbReference>
<dbReference type="EMBL" id="JAAVMB010000016">
    <property type="protein sequence ID" value="NKC68894.1"/>
    <property type="molecule type" value="Genomic_DNA"/>
</dbReference>
<dbReference type="RefSeq" id="WP_167807970.1">
    <property type="nucleotide sequence ID" value="NZ_JAAVMB010000016.1"/>
</dbReference>
<evidence type="ECO:0000313" key="3">
    <source>
        <dbReference type="Proteomes" id="UP000521358"/>
    </source>
</evidence>
<dbReference type="Gene3D" id="3.30.70.100">
    <property type="match status" value="1"/>
</dbReference>
<dbReference type="PANTHER" id="PTHR33336:SF3">
    <property type="entry name" value="ABM DOMAIN-CONTAINING PROTEIN"/>
    <property type="match status" value="1"/>
</dbReference>
<comment type="caution">
    <text evidence="2">The sequence shown here is derived from an EMBL/GenBank/DDBJ whole genome shotgun (WGS) entry which is preliminary data.</text>
</comment>
<dbReference type="GO" id="GO:0004497">
    <property type="term" value="F:monooxygenase activity"/>
    <property type="evidence" value="ECO:0007669"/>
    <property type="project" value="UniProtKB-KW"/>
</dbReference>
<dbReference type="PANTHER" id="PTHR33336">
    <property type="entry name" value="QUINOL MONOOXYGENASE YGIN-RELATED"/>
    <property type="match status" value="1"/>
</dbReference>
<gene>
    <name evidence="2" type="ORF">HED35_12420</name>
</gene>
<evidence type="ECO:0000313" key="2">
    <source>
        <dbReference type="EMBL" id="NKC68894.1"/>
    </source>
</evidence>
<dbReference type="AlphaFoldDB" id="A0A7X6DAP3"/>
<proteinExistence type="predicted"/>
<protein>
    <submittedName>
        <fullName evidence="2">Antibiotic biosynthesis monooxygenase</fullName>
    </submittedName>
</protein>
<name>A0A7X6DAP3_9ENTE</name>